<evidence type="ECO:0000313" key="2">
    <source>
        <dbReference type="Proteomes" id="UP000244890"/>
    </source>
</evidence>
<dbReference type="AlphaFoldDB" id="A0A2U8FFH0"/>
<name>A0A2U8FFH0_9HELI</name>
<gene>
    <name evidence="1" type="ORF">CDV25_09850</name>
</gene>
<sequence>MRGGGDKSKAYLVSFGDTRLGISICRFKQQAETLGVFDNVFIYTEASLPLDFVKDFESKFYTYKNGIKTPTRGFGYWSWKPKVILMALEQINFGDYLIYCDIGFEFNAKAKSDLQRVFKDIQEQELLGVITQHKERCWNKADLLAHFNLLEDESFLDSGQVAAGALFMKKCEKTLKIIEEWLAYFYHSYPLIDDSPSKIPNLKEFKENRHDQSIWSILNKRYKLKNYDYADFFNQSRCLLYNRNKIYLPVIVEETKALNEAIRGVSRYSFQWDLQAYQKNLEEYVEGIYRDKVECLEFKANFGVAIGRVHNHLAYKLGQALILNSKSLWGYIRMPYVLSYIKDKHKQEQKEYQEKIKKNPSLKFPKLESYADYKEALREKQCLTYKLGAAFIRAYKNFWRGGLLKFYFFDVSRFRKEFLAKKK</sequence>
<protein>
    <submittedName>
        <fullName evidence="1">Uncharacterized protein</fullName>
    </submittedName>
</protein>
<reference evidence="1 2" key="1">
    <citation type="submission" date="2017-06" db="EMBL/GenBank/DDBJ databases">
        <title>Complete genome of Helicobacter apodemus.</title>
        <authorList>
            <person name="Cho S."/>
        </authorList>
    </citation>
    <scope>NUCLEOTIDE SEQUENCE [LARGE SCALE GENOMIC DNA]</scope>
    <source>
        <strain evidence="2">SNUVETPUB-15-01</strain>
    </source>
</reference>
<dbReference type="EMBL" id="CP021886">
    <property type="protein sequence ID" value="AWI35030.1"/>
    <property type="molecule type" value="Genomic_DNA"/>
</dbReference>
<dbReference type="Proteomes" id="UP000244890">
    <property type="component" value="Chromosome"/>
</dbReference>
<evidence type="ECO:0000313" key="1">
    <source>
        <dbReference type="EMBL" id="AWI35030.1"/>
    </source>
</evidence>
<proteinExistence type="predicted"/>
<dbReference type="KEGG" id="had:CDV25_09850"/>
<accession>A0A2U8FFH0</accession>
<dbReference type="OrthoDB" id="9804725at2"/>
<organism evidence="1 2">
    <name type="scientific">Helicobacter apodemus</name>
    <dbReference type="NCBI Taxonomy" id="135569"/>
    <lineage>
        <taxon>Bacteria</taxon>
        <taxon>Pseudomonadati</taxon>
        <taxon>Campylobacterota</taxon>
        <taxon>Epsilonproteobacteria</taxon>
        <taxon>Campylobacterales</taxon>
        <taxon>Helicobacteraceae</taxon>
        <taxon>Helicobacter</taxon>
    </lineage>
</organism>